<proteinExistence type="predicted"/>
<accession>U4R0Q7</accession>
<gene>
    <name evidence="2" type="ORF">L323_14190</name>
</gene>
<feature type="signal peptide" evidence="1">
    <location>
        <begin position="1"/>
        <end position="20"/>
    </location>
</feature>
<name>U4R0Q7_9FIRM</name>
<keyword evidence="1" id="KW-0732">Signal</keyword>
<sequence>MIKRLKFVVLLLLSVLGVFAATTSAGACWIWAFYQKECPKSLLK</sequence>
<dbReference type="RefSeq" id="WP_014313025.1">
    <property type="nucleotide sequence ID" value="NZ_ATAY01000069.1"/>
</dbReference>
<comment type="caution">
    <text evidence="2">The sequence shown here is derived from an EMBL/GenBank/DDBJ whole genome shotgun (WGS) entry which is preliminary data.</text>
</comment>
<organism evidence="2 3">
    <name type="scientific">Ruminiclostridium papyrosolvens C7</name>
    <dbReference type="NCBI Taxonomy" id="1330534"/>
    <lineage>
        <taxon>Bacteria</taxon>
        <taxon>Bacillati</taxon>
        <taxon>Bacillota</taxon>
        <taxon>Clostridia</taxon>
        <taxon>Eubacteriales</taxon>
        <taxon>Oscillospiraceae</taxon>
        <taxon>Ruminiclostridium</taxon>
    </lineage>
</organism>
<evidence type="ECO:0000313" key="3">
    <source>
        <dbReference type="Proteomes" id="UP000016860"/>
    </source>
</evidence>
<evidence type="ECO:0000313" key="2">
    <source>
        <dbReference type="EMBL" id="EPR10248.1"/>
    </source>
</evidence>
<feature type="chain" id="PRO_5004653702" description="Cyclic lactone autoinducer peptide" evidence="1">
    <location>
        <begin position="21"/>
        <end position="44"/>
    </location>
</feature>
<dbReference type="PROSITE" id="PS51257">
    <property type="entry name" value="PROKAR_LIPOPROTEIN"/>
    <property type="match status" value="1"/>
</dbReference>
<evidence type="ECO:0008006" key="4">
    <source>
        <dbReference type="Google" id="ProtNLM"/>
    </source>
</evidence>
<dbReference type="Proteomes" id="UP000016860">
    <property type="component" value="Unassembled WGS sequence"/>
</dbReference>
<dbReference type="AlphaFoldDB" id="U4R0Q7"/>
<dbReference type="EMBL" id="ATAY01000069">
    <property type="protein sequence ID" value="EPR10248.1"/>
    <property type="molecule type" value="Genomic_DNA"/>
</dbReference>
<evidence type="ECO:0000256" key="1">
    <source>
        <dbReference type="SAM" id="SignalP"/>
    </source>
</evidence>
<dbReference type="NCBIfam" id="TIGR04223">
    <property type="entry name" value="quorum_AgrD"/>
    <property type="match status" value="1"/>
</dbReference>
<reference evidence="2 3" key="1">
    <citation type="journal article" date="2013" name="Genome Announc.">
        <title>Draft Genome Sequence of the Cellulolytic Bacterium Clostridium papyrosolvens C7 (ATCC 700395).</title>
        <authorList>
            <person name="Zepeda V."/>
            <person name="Dassa B."/>
            <person name="Borovok I."/>
            <person name="Lamed R."/>
            <person name="Bayer E.A."/>
            <person name="Cate J.H."/>
        </authorList>
    </citation>
    <scope>NUCLEOTIDE SEQUENCE [LARGE SCALE GENOMIC DNA]</scope>
    <source>
        <strain evidence="2 3">C7</strain>
    </source>
</reference>
<dbReference type="InterPro" id="IPR009229">
    <property type="entry name" value="AgrD"/>
</dbReference>
<protein>
    <recommendedName>
        <fullName evidence="4">Cyclic lactone autoinducer peptide</fullName>
    </recommendedName>
</protein>